<dbReference type="PANTHER" id="PTHR21562:SF83">
    <property type="entry name" value="PECTIN ACETYLESTERASE 4"/>
    <property type="match status" value="1"/>
</dbReference>
<dbReference type="Pfam" id="PF03283">
    <property type="entry name" value="PAE"/>
    <property type="match status" value="1"/>
</dbReference>
<feature type="signal peptide" evidence="1">
    <location>
        <begin position="1"/>
        <end position="21"/>
    </location>
</feature>
<comment type="caution">
    <text evidence="2">The sequence shown here is derived from an EMBL/GenBank/DDBJ whole genome shotgun (WGS) entry which is preliminary data.</text>
</comment>
<keyword evidence="1" id="KW-0732">Signal</keyword>
<dbReference type="EMBL" id="QFQP01000032">
    <property type="protein sequence ID" value="PZR07266.1"/>
    <property type="molecule type" value="Genomic_DNA"/>
</dbReference>
<dbReference type="AlphaFoldDB" id="A0A2W5T4Z1"/>
<organism evidence="2 3">
    <name type="scientific">Archangium gephyra</name>
    <dbReference type="NCBI Taxonomy" id="48"/>
    <lineage>
        <taxon>Bacteria</taxon>
        <taxon>Pseudomonadati</taxon>
        <taxon>Myxococcota</taxon>
        <taxon>Myxococcia</taxon>
        <taxon>Myxococcales</taxon>
        <taxon>Cystobacterineae</taxon>
        <taxon>Archangiaceae</taxon>
        <taxon>Archangium</taxon>
    </lineage>
</organism>
<evidence type="ECO:0008006" key="4">
    <source>
        <dbReference type="Google" id="ProtNLM"/>
    </source>
</evidence>
<dbReference type="Proteomes" id="UP000249061">
    <property type="component" value="Unassembled WGS sequence"/>
</dbReference>
<name>A0A2W5T4Z1_9BACT</name>
<accession>A0A2W5T4Z1</accession>
<dbReference type="InterPro" id="IPR004963">
    <property type="entry name" value="PAE/NOTUM"/>
</dbReference>
<dbReference type="PANTHER" id="PTHR21562">
    <property type="entry name" value="NOTUM-RELATED"/>
    <property type="match status" value="1"/>
</dbReference>
<proteinExistence type="predicted"/>
<dbReference type="PROSITE" id="PS51257">
    <property type="entry name" value="PROKAR_LIPOPROTEIN"/>
    <property type="match status" value="1"/>
</dbReference>
<sequence length="409" mass="43056">MRHLLVLLPVVLFAACGTSDAPCGPANCGGCCSASGECVSGAANDACGTAGLACSVCSPQQACMSKRCEASSTVEMDAGIPDAGNPIVAQPETWTWAPIAGSACGNGAETGVGVNVTTRTQDVLIYLQGGGACWNTLTCGVGAATNIDTGYDAADFAAEGTLNGGPFQRATVNNPFKDMSFVFVPYCTGDVHSGDKVTTYPPFSAAGYTLPEKTVHHKGARNMALIIDRLRDTFPNAQRIFISGSSAGAYGAQFNFPALKAAFPNAEVHSYADCGQMVNPSGTLLTEWVTSWNMQAPADCVGCTTDFTKFPKWLNDTYPQSRFGLLAFTQDNTLRQFFSYSPADFETQTRALLSSAYDGEANARYFVVGGNSHTMLGSFFTQQGPGTLSLRDWTAGFVAGDATWTNEKP</sequence>
<feature type="chain" id="PRO_5015932736" description="Pectinacetylesterase" evidence="1">
    <location>
        <begin position="22"/>
        <end position="409"/>
    </location>
</feature>
<evidence type="ECO:0000313" key="2">
    <source>
        <dbReference type="EMBL" id="PZR07266.1"/>
    </source>
</evidence>
<reference evidence="2 3" key="1">
    <citation type="submission" date="2017-08" db="EMBL/GenBank/DDBJ databases">
        <title>Infants hospitalized years apart are colonized by the same room-sourced microbial strains.</title>
        <authorList>
            <person name="Brooks B."/>
            <person name="Olm M.R."/>
            <person name="Firek B.A."/>
            <person name="Baker R."/>
            <person name="Thomas B.C."/>
            <person name="Morowitz M.J."/>
            <person name="Banfield J.F."/>
        </authorList>
    </citation>
    <scope>NUCLEOTIDE SEQUENCE [LARGE SCALE GENOMIC DNA]</scope>
    <source>
        <strain evidence="2">S2_003_000_R2_14</strain>
    </source>
</reference>
<protein>
    <recommendedName>
        <fullName evidence="4">Pectinacetylesterase</fullName>
    </recommendedName>
</protein>
<evidence type="ECO:0000256" key="1">
    <source>
        <dbReference type="SAM" id="SignalP"/>
    </source>
</evidence>
<evidence type="ECO:0000313" key="3">
    <source>
        <dbReference type="Proteomes" id="UP000249061"/>
    </source>
</evidence>
<dbReference type="GO" id="GO:0016787">
    <property type="term" value="F:hydrolase activity"/>
    <property type="evidence" value="ECO:0007669"/>
    <property type="project" value="InterPro"/>
</dbReference>
<gene>
    <name evidence="2" type="ORF">DI536_27825</name>
</gene>